<feature type="compositionally biased region" description="Basic residues" evidence="1">
    <location>
        <begin position="1"/>
        <end position="10"/>
    </location>
</feature>
<dbReference type="AlphaFoldDB" id="A0A932I2A0"/>
<dbReference type="Pfam" id="PF07883">
    <property type="entry name" value="Cupin_2"/>
    <property type="match status" value="1"/>
</dbReference>
<dbReference type="PANTHER" id="PTHR36114">
    <property type="entry name" value="16.7 KDA PROTEIN IN WHIE LOCUS"/>
    <property type="match status" value="1"/>
</dbReference>
<accession>A0A932I2A0</accession>
<evidence type="ECO:0000256" key="1">
    <source>
        <dbReference type="SAM" id="MobiDB-lite"/>
    </source>
</evidence>
<evidence type="ECO:0000259" key="2">
    <source>
        <dbReference type="Pfam" id="PF07883"/>
    </source>
</evidence>
<evidence type="ECO:0000313" key="4">
    <source>
        <dbReference type="Proteomes" id="UP000782312"/>
    </source>
</evidence>
<dbReference type="InterPro" id="IPR052044">
    <property type="entry name" value="PKS_Associated_Protein"/>
</dbReference>
<dbReference type="InterPro" id="IPR011051">
    <property type="entry name" value="RmlC_Cupin_sf"/>
</dbReference>
<reference evidence="3" key="1">
    <citation type="submission" date="2020-07" db="EMBL/GenBank/DDBJ databases">
        <title>Huge and variable diversity of episymbiotic CPR bacteria and DPANN archaea in groundwater ecosystems.</title>
        <authorList>
            <person name="He C.Y."/>
            <person name="Keren R."/>
            <person name="Whittaker M."/>
            <person name="Farag I.F."/>
            <person name="Doudna J."/>
            <person name="Cate J.H.D."/>
            <person name="Banfield J.F."/>
        </authorList>
    </citation>
    <scope>NUCLEOTIDE SEQUENCE</scope>
    <source>
        <strain evidence="3">NC_groundwater_763_Ag_S-0.2um_68_21</strain>
    </source>
</reference>
<dbReference type="Proteomes" id="UP000782312">
    <property type="component" value="Unassembled WGS sequence"/>
</dbReference>
<sequence>MPATSRRARLIRPDELASEGMAGGASHKPIVTKGKDGTDISVYYSLIKPGQTHDWHHHEEDEVIFVVQGEGRYDLEDGAIPYKPGQFIFMPKGTRHCNVCTGKEDVRLVAIFQPGRE</sequence>
<dbReference type="Gene3D" id="2.60.120.10">
    <property type="entry name" value="Jelly Rolls"/>
    <property type="match status" value="1"/>
</dbReference>
<dbReference type="InterPro" id="IPR013096">
    <property type="entry name" value="Cupin_2"/>
</dbReference>
<dbReference type="InterPro" id="IPR014710">
    <property type="entry name" value="RmlC-like_jellyroll"/>
</dbReference>
<feature type="domain" description="Cupin type-2" evidence="2">
    <location>
        <begin position="46"/>
        <end position="112"/>
    </location>
</feature>
<name>A0A932I2A0_UNCTE</name>
<feature type="region of interest" description="Disordered" evidence="1">
    <location>
        <begin position="1"/>
        <end position="32"/>
    </location>
</feature>
<dbReference type="SUPFAM" id="SSF51182">
    <property type="entry name" value="RmlC-like cupins"/>
    <property type="match status" value="1"/>
</dbReference>
<dbReference type="EMBL" id="JACPUR010000040">
    <property type="protein sequence ID" value="MBI3129383.1"/>
    <property type="molecule type" value="Genomic_DNA"/>
</dbReference>
<proteinExistence type="predicted"/>
<evidence type="ECO:0000313" key="3">
    <source>
        <dbReference type="EMBL" id="MBI3129383.1"/>
    </source>
</evidence>
<organism evidence="3 4">
    <name type="scientific">Tectimicrobiota bacterium</name>
    <dbReference type="NCBI Taxonomy" id="2528274"/>
    <lineage>
        <taxon>Bacteria</taxon>
        <taxon>Pseudomonadati</taxon>
        <taxon>Nitrospinota/Tectimicrobiota group</taxon>
        <taxon>Candidatus Tectimicrobiota</taxon>
    </lineage>
</organism>
<comment type="caution">
    <text evidence="3">The sequence shown here is derived from an EMBL/GenBank/DDBJ whole genome shotgun (WGS) entry which is preliminary data.</text>
</comment>
<dbReference type="PANTHER" id="PTHR36114:SF1">
    <property type="entry name" value="16.7 KDA PROTEIN IN WHIE LOCUS"/>
    <property type="match status" value="1"/>
</dbReference>
<gene>
    <name evidence="3" type="ORF">HYZ11_17370</name>
</gene>
<protein>
    <submittedName>
        <fullName evidence="3">Cupin domain-containing protein</fullName>
    </submittedName>
</protein>